<evidence type="ECO:0000256" key="8">
    <source>
        <dbReference type="SAM" id="Phobius"/>
    </source>
</evidence>
<dbReference type="GO" id="GO:0016020">
    <property type="term" value="C:membrane"/>
    <property type="evidence" value="ECO:0007669"/>
    <property type="project" value="UniProtKB-SubCell"/>
</dbReference>
<dbReference type="PANTHER" id="PTHR34975">
    <property type="entry name" value="SPORE GERMINATION PROTEIN A2"/>
    <property type="match status" value="1"/>
</dbReference>
<evidence type="ECO:0000256" key="3">
    <source>
        <dbReference type="ARBA" id="ARBA00022448"/>
    </source>
</evidence>
<feature type="transmembrane region" description="Helical" evidence="8">
    <location>
        <begin position="36"/>
        <end position="61"/>
    </location>
</feature>
<feature type="transmembrane region" description="Helical" evidence="8">
    <location>
        <begin position="213"/>
        <end position="235"/>
    </location>
</feature>
<sequence>MNREVISNKQGIALITLFIMGSSLILGTGTSAGRDAWIAEIIAILFAVPIVCVYARILYLFPQKDLVEIVEIIFGKFIGKIIALLFIWFSFHLGALVLRNFGEFITNVSLPETPIIISMLFMIIVCIWGVKEGIEVLGRWSNLNLMILFILITVTIILLVPNMKIDNILPILSRGFKPVFKGAFSVFSFPFAETVVFLLFFSSVDNKSSYKIYLTGLILGGIIIFATSFSELLVFGEKEYVSFLFPSYKAVGRIKISDFIQSLEIIVSISFLAGGFIKISMCLLASCKGITKLFGFNDYRFIVVPMSLLMINLSYLIYDSTNEMFKWAFEIYGFYALPFQVILPIFILICAEFKKRKKDYIININRTK</sequence>
<protein>
    <submittedName>
        <fullName evidence="9">Spore germination protein KB</fullName>
    </submittedName>
</protein>
<keyword evidence="7 8" id="KW-0472">Membrane</keyword>
<gene>
    <name evidence="9" type="ORF">SAMN02745883_00955</name>
</gene>
<organism evidence="9 10">
    <name type="scientific">Caminicella sporogenes DSM 14501</name>
    <dbReference type="NCBI Taxonomy" id="1121266"/>
    <lineage>
        <taxon>Bacteria</taxon>
        <taxon>Bacillati</taxon>
        <taxon>Bacillota</taxon>
        <taxon>Clostridia</taxon>
        <taxon>Peptostreptococcales</taxon>
        <taxon>Caminicellaceae</taxon>
        <taxon>Caminicella</taxon>
    </lineage>
</organism>
<keyword evidence="6 8" id="KW-1133">Transmembrane helix</keyword>
<dbReference type="EMBL" id="FRAJ01000006">
    <property type="protein sequence ID" value="SHJ97195.1"/>
    <property type="molecule type" value="Genomic_DNA"/>
</dbReference>
<feature type="transmembrane region" description="Helical" evidence="8">
    <location>
        <begin position="265"/>
        <end position="287"/>
    </location>
</feature>
<dbReference type="InterPro" id="IPR004761">
    <property type="entry name" value="Spore_GerAB"/>
</dbReference>
<name>A0A1M6NND1_9FIRM</name>
<keyword evidence="10" id="KW-1185">Reference proteome</keyword>
<keyword evidence="5 8" id="KW-0812">Transmembrane</keyword>
<dbReference type="GO" id="GO:0009847">
    <property type="term" value="P:spore germination"/>
    <property type="evidence" value="ECO:0007669"/>
    <property type="project" value="InterPro"/>
</dbReference>
<dbReference type="RefSeq" id="WP_072966222.1">
    <property type="nucleotide sequence ID" value="NZ_FRAJ01000006.1"/>
</dbReference>
<evidence type="ECO:0000256" key="7">
    <source>
        <dbReference type="ARBA" id="ARBA00023136"/>
    </source>
</evidence>
<comment type="subcellular location">
    <subcellularLocation>
        <location evidence="1">Membrane</location>
        <topology evidence="1">Multi-pass membrane protein</topology>
    </subcellularLocation>
</comment>
<feature type="transmembrane region" description="Helical" evidence="8">
    <location>
        <begin position="142"/>
        <end position="160"/>
    </location>
</feature>
<keyword evidence="3" id="KW-0813">Transport</keyword>
<proteinExistence type="inferred from homology"/>
<reference evidence="9 10" key="1">
    <citation type="submission" date="2016-11" db="EMBL/GenBank/DDBJ databases">
        <authorList>
            <person name="Jaros S."/>
            <person name="Januszkiewicz K."/>
            <person name="Wedrychowicz H."/>
        </authorList>
    </citation>
    <scope>NUCLEOTIDE SEQUENCE [LARGE SCALE GENOMIC DNA]</scope>
    <source>
        <strain evidence="9 10">DSM 14501</strain>
    </source>
</reference>
<evidence type="ECO:0000256" key="1">
    <source>
        <dbReference type="ARBA" id="ARBA00004141"/>
    </source>
</evidence>
<comment type="similarity">
    <text evidence="2">Belongs to the amino acid-polyamine-organocation (APC) superfamily. Spore germination protein (SGP) (TC 2.A.3.9) family.</text>
</comment>
<keyword evidence="4" id="KW-0309">Germination</keyword>
<evidence type="ECO:0000313" key="10">
    <source>
        <dbReference type="Proteomes" id="UP000184082"/>
    </source>
</evidence>
<dbReference type="STRING" id="1121266.SAMN02745883_00955"/>
<evidence type="ECO:0000256" key="5">
    <source>
        <dbReference type="ARBA" id="ARBA00022692"/>
    </source>
</evidence>
<evidence type="ECO:0000256" key="4">
    <source>
        <dbReference type="ARBA" id="ARBA00022544"/>
    </source>
</evidence>
<dbReference type="AlphaFoldDB" id="A0A1M6NND1"/>
<feature type="transmembrane region" description="Helical" evidence="8">
    <location>
        <begin position="330"/>
        <end position="351"/>
    </location>
</feature>
<dbReference type="PANTHER" id="PTHR34975:SF2">
    <property type="entry name" value="SPORE GERMINATION PROTEIN A2"/>
    <property type="match status" value="1"/>
</dbReference>
<evidence type="ECO:0000313" key="9">
    <source>
        <dbReference type="EMBL" id="SHJ97195.1"/>
    </source>
</evidence>
<feature type="transmembrane region" description="Helical" evidence="8">
    <location>
        <begin position="180"/>
        <end position="201"/>
    </location>
</feature>
<dbReference type="Pfam" id="PF03845">
    <property type="entry name" value="Spore_permease"/>
    <property type="match status" value="1"/>
</dbReference>
<dbReference type="Proteomes" id="UP000184082">
    <property type="component" value="Unassembled WGS sequence"/>
</dbReference>
<feature type="transmembrane region" description="Helical" evidence="8">
    <location>
        <begin position="299"/>
        <end position="318"/>
    </location>
</feature>
<dbReference type="NCBIfam" id="TIGR00912">
    <property type="entry name" value="2A0309"/>
    <property type="match status" value="1"/>
</dbReference>
<evidence type="ECO:0000256" key="6">
    <source>
        <dbReference type="ARBA" id="ARBA00022989"/>
    </source>
</evidence>
<feature type="transmembrane region" description="Helical" evidence="8">
    <location>
        <begin position="113"/>
        <end position="130"/>
    </location>
</feature>
<feature type="transmembrane region" description="Helical" evidence="8">
    <location>
        <begin position="12"/>
        <end position="30"/>
    </location>
</feature>
<accession>A0A1M6NND1</accession>
<evidence type="ECO:0000256" key="2">
    <source>
        <dbReference type="ARBA" id="ARBA00007998"/>
    </source>
</evidence>